<evidence type="ECO:0000313" key="2">
    <source>
        <dbReference type="EMBL" id="PPC75030.1"/>
    </source>
</evidence>
<accession>A0A2S5KJU6</accession>
<dbReference type="OrthoDB" id="9948014at2"/>
<dbReference type="Proteomes" id="UP000238196">
    <property type="component" value="Unassembled WGS sequence"/>
</dbReference>
<sequence>MKAPTKSPAKKPTVKKPVSNKGDSGFSVSQALELANTSVDTMKAYADFKKEVEATKRAQIDGQKEIILGEKNLEKARMEHGARLVELDNSDKDSLRRHEEAMAKLARKDRELGIQETRQDRVLAQLEAKEITAEEAALLLYGAQE</sequence>
<evidence type="ECO:0000313" key="3">
    <source>
        <dbReference type="Proteomes" id="UP000238196"/>
    </source>
</evidence>
<reference evidence="2 3" key="1">
    <citation type="submission" date="2018-02" db="EMBL/GenBank/DDBJ databases">
        <title>novel marine gammaproteobacteria from coastal saline agro ecosystem.</title>
        <authorList>
            <person name="Krishnan R."/>
            <person name="Ramesh Kumar N."/>
        </authorList>
    </citation>
    <scope>NUCLEOTIDE SEQUENCE [LARGE SCALE GENOMIC DNA]</scope>
    <source>
        <strain evidence="2 3">228</strain>
    </source>
</reference>
<gene>
    <name evidence="2" type="ORF">C4K68_22660</name>
</gene>
<protein>
    <submittedName>
        <fullName evidence="2">Uncharacterized protein</fullName>
    </submittedName>
</protein>
<dbReference type="EMBL" id="PRLP01000112">
    <property type="protein sequence ID" value="PPC75030.1"/>
    <property type="molecule type" value="Genomic_DNA"/>
</dbReference>
<organism evidence="2 3">
    <name type="scientific">Proteobacteria bacterium 228</name>
    <dbReference type="NCBI Taxonomy" id="2083153"/>
    <lineage>
        <taxon>Bacteria</taxon>
        <taxon>Pseudomonadati</taxon>
        <taxon>Pseudomonadota</taxon>
    </lineage>
</organism>
<name>A0A2S5KJU6_9PROT</name>
<comment type="caution">
    <text evidence="2">The sequence shown here is derived from an EMBL/GenBank/DDBJ whole genome shotgun (WGS) entry which is preliminary data.</text>
</comment>
<evidence type="ECO:0000256" key="1">
    <source>
        <dbReference type="SAM" id="MobiDB-lite"/>
    </source>
</evidence>
<dbReference type="AlphaFoldDB" id="A0A2S5KJU6"/>
<feature type="region of interest" description="Disordered" evidence="1">
    <location>
        <begin position="1"/>
        <end position="26"/>
    </location>
</feature>
<proteinExistence type="predicted"/>